<feature type="region of interest" description="Disordered" evidence="1">
    <location>
        <begin position="412"/>
        <end position="436"/>
    </location>
</feature>
<dbReference type="Proteomes" id="UP000053611">
    <property type="component" value="Unassembled WGS sequence"/>
</dbReference>
<evidence type="ECO:0000313" key="2">
    <source>
        <dbReference type="EMBL" id="KLT38753.1"/>
    </source>
</evidence>
<reference evidence="2 3" key="1">
    <citation type="submission" date="2015-03" db="EMBL/GenBank/DDBJ databases">
        <title>Genomics and transcriptomics of the oil-accumulating basidiomycete yeast T. oleaginosus allow insights into substrate utilization and the diverse evolutionary trajectories of mating systems in fungi.</title>
        <authorList>
            <consortium name="DOE Joint Genome Institute"/>
            <person name="Kourist R."/>
            <person name="Kracht O."/>
            <person name="Bracharz F."/>
            <person name="Lipzen A."/>
            <person name="Nolan M."/>
            <person name="Ohm R."/>
            <person name="Grigoriev I."/>
            <person name="Sun S."/>
            <person name="Heitman J."/>
            <person name="Bruck T."/>
            <person name="Nowrousian M."/>
        </authorList>
    </citation>
    <scope>NUCLEOTIDE SEQUENCE [LARGE SCALE GENOMIC DNA]</scope>
    <source>
        <strain evidence="2 3">IBC0246</strain>
    </source>
</reference>
<dbReference type="AlphaFoldDB" id="A0A0J0XCE7"/>
<dbReference type="OrthoDB" id="2585427at2759"/>
<gene>
    <name evidence="2" type="ORF">CC85DRAFT_331337</name>
</gene>
<dbReference type="RefSeq" id="XP_018275244.1">
    <property type="nucleotide sequence ID" value="XM_018427039.1"/>
</dbReference>
<name>A0A0J0XCE7_9TREE</name>
<dbReference type="STRING" id="879819.A0A0J0XCE7"/>
<sequence>MGIGLFQRSRKVSKSKSMSPPPSRLDKLSLRVLVDSGPNAREVIVISINGFDSVDAIRSAVTAQIGHHSMSLFKVSIPWQANYQASAYTERYGVPASLLSVFPGHSLDDPAQLSASGGLRLPAYAPGTGSLRSRRSVRWSSAAYTPTVRDWFPAGGNAEAIDVLVRTASSSASSPCVPVTLSARFTCASSSYPAEEVILVDIAPTATVAELKVALLLAAGRPAPSGRLGSLTLWRVDMSAYDLAYLDAQGALDDGQRPAPLPRSMAPPIPLQDPNARVEDYFSSRCSRADPFHIDISAHIADSAVTALAPRTIAPPFTYPMPAYLLEAPRERQRSVAPLPTDSYGYSNISAWASATECATDFNLVAAEFTYPSPRLPEADEDAGRPFVCAVGYENLGSPGLIGLGITMSPAPSTDTCSSRDEECVSWPPTPRMPNEGTFEDASVTALSLGWTPVVKDESQTPKHLQTMFVPPTPTFA</sequence>
<proteinExistence type="predicted"/>
<evidence type="ECO:0000256" key="1">
    <source>
        <dbReference type="SAM" id="MobiDB-lite"/>
    </source>
</evidence>
<evidence type="ECO:0000313" key="3">
    <source>
        <dbReference type="Proteomes" id="UP000053611"/>
    </source>
</evidence>
<dbReference type="GeneID" id="28987642"/>
<organism evidence="2 3">
    <name type="scientific">Cutaneotrichosporon oleaginosum</name>
    <dbReference type="NCBI Taxonomy" id="879819"/>
    <lineage>
        <taxon>Eukaryota</taxon>
        <taxon>Fungi</taxon>
        <taxon>Dikarya</taxon>
        <taxon>Basidiomycota</taxon>
        <taxon>Agaricomycotina</taxon>
        <taxon>Tremellomycetes</taxon>
        <taxon>Trichosporonales</taxon>
        <taxon>Trichosporonaceae</taxon>
        <taxon>Cutaneotrichosporon</taxon>
    </lineage>
</organism>
<accession>A0A0J0XCE7</accession>
<dbReference type="EMBL" id="KQ087285">
    <property type="protein sequence ID" value="KLT38753.1"/>
    <property type="molecule type" value="Genomic_DNA"/>
</dbReference>
<feature type="region of interest" description="Disordered" evidence="1">
    <location>
        <begin position="1"/>
        <end position="24"/>
    </location>
</feature>
<protein>
    <submittedName>
        <fullName evidence="2">Uncharacterized protein</fullName>
    </submittedName>
</protein>
<keyword evidence="3" id="KW-1185">Reference proteome</keyword>